<dbReference type="EMBL" id="KQ978287">
    <property type="protein sequence ID" value="KYM95658.1"/>
    <property type="molecule type" value="Genomic_DNA"/>
</dbReference>
<keyword evidence="2" id="KW-1185">Reference proteome</keyword>
<organism evidence="1 2">
    <name type="scientific">Cyphomyrmex costatus</name>
    <dbReference type="NCBI Taxonomy" id="456900"/>
    <lineage>
        <taxon>Eukaryota</taxon>
        <taxon>Metazoa</taxon>
        <taxon>Ecdysozoa</taxon>
        <taxon>Arthropoda</taxon>
        <taxon>Hexapoda</taxon>
        <taxon>Insecta</taxon>
        <taxon>Pterygota</taxon>
        <taxon>Neoptera</taxon>
        <taxon>Endopterygota</taxon>
        <taxon>Hymenoptera</taxon>
        <taxon>Apocrita</taxon>
        <taxon>Aculeata</taxon>
        <taxon>Formicoidea</taxon>
        <taxon>Formicidae</taxon>
        <taxon>Myrmicinae</taxon>
        <taxon>Cyphomyrmex</taxon>
    </lineage>
</organism>
<evidence type="ECO:0000313" key="1">
    <source>
        <dbReference type="EMBL" id="KYM95658.1"/>
    </source>
</evidence>
<reference evidence="1 2" key="1">
    <citation type="submission" date="2016-03" db="EMBL/GenBank/DDBJ databases">
        <title>Cyphomyrmex costatus WGS genome.</title>
        <authorList>
            <person name="Nygaard S."/>
            <person name="Hu H."/>
            <person name="Boomsma J."/>
            <person name="Zhang G."/>
        </authorList>
    </citation>
    <scope>NUCLEOTIDE SEQUENCE [LARGE SCALE GENOMIC DNA]</scope>
    <source>
        <strain evidence="1">MS0001</strain>
        <tissue evidence="1">Whole body</tissue>
    </source>
</reference>
<name>A0A195C672_9HYME</name>
<accession>A0A195C672</accession>
<gene>
    <name evidence="1" type="ORF">ALC62_13773</name>
</gene>
<evidence type="ECO:0008006" key="3">
    <source>
        <dbReference type="Google" id="ProtNLM"/>
    </source>
</evidence>
<dbReference type="Proteomes" id="UP000078542">
    <property type="component" value="Unassembled WGS sequence"/>
</dbReference>
<sequence length="197" mass="23076">MIKFNNRGLTNIYVNSTTDKKDLIKEIAFQFHIGDEIISNTTVDEKSILGTCKTIFNVNSEIITHDIKYDKNLGQQIILLNMSAYNENTKQNEDHEENVYGHVHIEKNRQDCRYFLPFRDFLNGMEVAKYTHTMNVSDDNFNVTTTMEVQLPSDPWHSEGIPVFKETMHLNLTNITARTNFFNRSLINEYNWIDLMK</sequence>
<dbReference type="AlphaFoldDB" id="A0A195C672"/>
<protein>
    <recommendedName>
        <fullName evidence="3">Vitellogenin domain-containing protein</fullName>
    </recommendedName>
</protein>
<evidence type="ECO:0000313" key="2">
    <source>
        <dbReference type="Proteomes" id="UP000078542"/>
    </source>
</evidence>
<proteinExistence type="predicted"/>